<feature type="compositionally biased region" description="Basic and acidic residues" evidence="1">
    <location>
        <begin position="829"/>
        <end position="847"/>
    </location>
</feature>
<protein>
    <submittedName>
        <fullName evidence="2">Uncharacterized protein</fullName>
    </submittedName>
</protein>
<feature type="compositionally biased region" description="Basic and acidic residues" evidence="1">
    <location>
        <begin position="727"/>
        <end position="751"/>
    </location>
</feature>
<keyword evidence="3" id="KW-1185">Reference proteome</keyword>
<evidence type="ECO:0000313" key="2">
    <source>
        <dbReference type="EMBL" id="CAI2377486.1"/>
    </source>
</evidence>
<accession>A0AAD1XQY6</accession>
<feature type="compositionally biased region" description="Basic and acidic residues" evidence="1">
    <location>
        <begin position="538"/>
        <end position="548"/>
    </location>
</feature>
<feature type="compositionally biased region" description="Polar residues" evidence="1">
    <location>
        <begin position="327"/>
        <end position="344"/>
    </location>
</feature>
<feature type="compositionally biased region" description="Basic and acidic residues" evidence="1">
    <location>
        <begin position="780"/>
        <end position="796"/>
    </location>
</feature>
<evidence type="ECO:0000256" key="1">
    <source>
        <dbReference type="SAM" id="MobiDB-lite"/>
    </source>
</evidence>
<feature type="compositionally biased region" description="Polar residues" evidence="1">
    <location>
        <begin position="362"/>
        <end position="372"/>
    </location>
</feature>
<feature type="compositionally biased region" description="Basic and acidic residues" evidence="1">
    <location>
        <begin position="295"/>
        <end position="326"/>
    </location>
</feature>
<gene>
    <name evidence="2" type="ORF">ECRASSUSDP1_LOCUS18872</name>
</gene>
<feature type="compositionally biased region" description="Polar residues" evidence="1">
    <location>
        <begin position="592"/>
        <end position="604"/>
    </location>
</feature>
<reference evidence="2" key="1">
    <citation type="submission" date="2023-07" db="EMBL/GenBank/DDBJ databases">
        <authorList>
            <consortium name="AG Swart"/>
            <person name="Singh M."/>
            <person name="Singh A."/>
            <person name="Seah K."/>
            <person name="Emmerich C."/>
        </authorList>
    </citation>
    <scope>NUCLEOTIDE SEQUENCE</scope>
    <source>
        <strain evidence="2">DP1</strain>
    </source>
</reference>
<feature type="region of interest" description="Disordered" evidence="1">
    <location>
        <begin position="727"/>
        <end position="847"/>
    </location>
</feature>
<organism evidence="2 3">
    <name type="scientific">Euplotes crassus</name>
    <dbReference type="NCBI Taxonomy" id="5936"/>
    <lineage>
        <taxon>Eukaryota</taxon>
        <taxon>Sar</taxon>
        <taxon>Alveolata</taxon>
        <taxon>Ciliophora</taxon>
        <taxon>Intramacronucleata</taxon>
        <taxon>Spirotrichea</taxon>
        <taxon>Hypotrichia</taxon>
        <taxon>Euplotida</taxon>
        <taxon>Euplotidae</taxon>
        <taxon>Moneuplotes</taxon>
    </lineage>
</organism>
<sequence length="847" mass="98910">MNEKMRDYERYTKENDRKMLRKYRGAYSSSYLGHTNYSSSLRRKQFERDQHRNALLENSIKIHKREVSQDTLDSDFQLSGSHQRILRRDHFCIPNCKSTPSLHPHNSRINKRVEKLKYEPEELRSSNFHNDLNFKTYDTDHFRDGTITLQQDCSPFLRTLQTTRIGSYQYHPRRDYYRAQIDSYYNSKAEHENADLSAKISSLRSCINEIEKKQDVLLNRIDSKIQSRPCFTSRNDLNYSALSRVHTNLPRKADIPGQVARDIQRKVQQKSETIKKKYSQGSPEGYCPRSQPAKVKMEEPKQEKFSRDLQKEAEAKQEEERKDSKNDANLSSIQQFEKNIIQDSQIEETKKKEGSASEEKPSSPNRSTNQNRENSEDRIDAMISDRKQKIEKSRKERQDRVLYSDRSRDSNGQYSFSDSKNLFLSSNKPFEKHELINDSFGTPETKIPKPQNVAVLSRVPTEPDLARRNNNDHIIDSLHAQSKNLASFLPPSREEPVPITLEHTDLPIAYKSSPDIISFQYQPRTSQESTTRKKLFHSPREPIEEEVKNSTSKAKNSPMGYIYSPDTSSAMRAKDLHCGRGSSPLRIKLESKNPNQSRSNSISRRTPHKVEYYYNNGVINISTPEREGHDQSQTQAQNSSKDRVISQLKKAIKDAKKEFRGKRVLVKDKNKEKTKLYKCDTGSLVRNKSRKSGKKKCMKKVKKSFESASVERDKKFRNDCANRKNFKKEEEFRDCRGGMSRKEKREGEGGFKKKRPASVGIRTEKGRNVSESRMAQVQRKKQEMFRKRQEELEEKFRKRGVQKQSRYNTRKGGSRKAKDNSTIRNKLMAQDHDKITEKSSEKEQERY</sequence>
<feature type="region of interest" description="Disordered" evidence="1">
    <location>
        <begin position="576"/>
        <end position="607"/>
    </location>
</feature>
<feature type="region of interest" description="Disordered" evidence="1">
    <location>
        <begin position="267"/>
        <end position="423"/>
    </location>
</feature>
<feature type="compositionally biased region" description="Basic and acidic residues" evidence="1">
    <location>
        <begin position="347"/>
        <end position="361"/>
    </location>
</feature>
<dbReference type="EMBL" id="CAMPGE010019131">
    <property type="protein sequence ID" value="CAI2377486.1"/>
    <property type="molecule type" value="Genomic_DNA"/>
</dbReference>
<dbReference type="Proteomes" id="UP001295684">
    <property type="component" value="Unassembled WGS sequence"/>
</dbReference>
<evidence type="ECO:0000313" key="3">
    <source>
        <dbReference type="Proteomes" id="UP001295684"/>
    </source>
</evidence>
<feature type="compositionally biased region" description="Basic and acidic residues" evidence="1">
    <location>
        <begin position="373"/>
        <end position="409"/>
    </location>
</feature>
<dbReference type="AlphaFoldDB" id="A0AAD1XQY6"/>
<feature type="region of interest" description="Disordered" evidence="1">
    <location>
        <begin position="522"/>
        <end position="560"/>
    </location>
</feature>
<feature type="compositionally biased region" description="Polar residues" evidence="1">
    <location>
        <begin position="410"/>
        <end position="423"/>
    </location>
</feature>
<proteinExistence type="predicted"/>
<name>A0AAD1XQY6_EUPCR</name>
<comment type="caution">
    <text evidence="2">The sequence shown here is derived from an EMBL/GenBank/DDBJ whole genome shotgun (WGS) entry which is preliminary data.</text>
</comment>
<feature type="region of interest" description="Disordered" evidence="1">
    <location>
        <begin position="621"/>
        <end position="644"/>
    </location>
</feature>